<evidence type="ECO:0000313" key="8">
    <source>
        <dbReference type="Proteomes" id="UP001162162"/>
    </source>
</evidence>
<dbReference type="Gene3D" id="2.40.10.10">
    <property type="entry name" value="Trypsin-like serine proteases"/>
    <property type="match status" value="1"/>
</dbReference>
<dbReference type="PROSITE" id="PS00134">
    <property type="entry name" value="TRYPSIN_HIS"/>
    <property type="match status" value="1"/>
</dbReference>
<dbReference type="InterPro" id="IPR043504">
    <property type="entry name" value="Peptidase_S1_PA_chymotrypsin"/>
</dbReference>
<dbReference type="PANTHER" id="PTHR24256">
    <property type="entry name" value="TRYPTASE-RELATED"/>
    <property type="match status" value="1"/>
</dbReference>
<keyword evidence="2" id="KW-1015">Disulfide bond</keyword>
<keyword evidence="8" id="KW-1185">Reference proteome</keyword>
<keyword evidence="5" id="KW-0645">Protease</keyword>
<dbReference type="InterPro" id="IPR001314">
    <property type="entry name" value="Peptidase_S1A"/>
</dbReference>
<dbReference type="AlphaFoldDB" id="A0AAV8ZCA3"/>
<dbReference type="EMBL" id="JAPWTK010000004">
    <property type="protein sequence ID" value="KAJ8961843.1"/>
    <property type="molecule type" value="Genomic_DNA"/>
</dbReference>
<proteinExistence type="inferred from homology"/>
<keyword evidence="5" id="KW-0720">Serine protease</keyword>
<dbReference type="InterPro" id="IPR036397">
    <property type="entry name" value="RNaseH_sf"/>
</dbReference>
<comment type="caution">
    <text evidence="7">The sequence shown here is derived from an EMBL/GenBank/DDBJ whole genome shotgun (WGS) entry which is preliminary data.</text>
</comment>
<dbReference type="PROSITE" id="PS50240">
    <property type="entry name" value="TRYPSIN_DOM"/>
    <property type="match status" value="1"/>
</dbReference>
<dbReference type="InterPro" id="IPR001254">
    <property type="entry name" value="Trypsin_dom"/>
</dbReference>
<feature type="domain" description="Peptidase S1" evidence="6">
    <location>
        <begin position="35"/>
        <end position="294"/>
    </location>
</feature>
<reference evidence="7" key="1">
    <citation type="journal article" date="2023" name="Insect Mol. Biol.">
        <title>Genome sequencing provides insights into the evolution of gene families encoding plant cell wall-degrading enzymes in longhorned beetles.</title>
        <authorList>
            <person name="Shin N.R."/>
            <person name="Okamura Y."/>
            <person name="Kirsch R."/>
            <person name="Pauchet Y."/>
        </authorList>
    </citation>
    <scope>NUCLEOTIDE SEQUENCE</scope>
    <source>
        <strain evidence="7">AMC_N1</strain>
    </source>
</reference>
<evidence type="ECO:0000256" key="5">
    <source>
        <dbReference type="RuleBase" id="RU363034"/>
    </source>
</evidence>
<protein>
    <recommendedName>
        <fullName evidence="6">Peptidase S1 domain-containing protein</fullName>
    </recommendedName>
</protein>
<organism evidence="7 8">
    <name type="scientific">Aromia moschata</name>
    <dbReference type="NCBI Taxonomy" id="1265417"/>
    <lineage>
        <taxon>Eukaryota</taxon>
        <taxon>Metazoa</taxon>
        <taxon>Ecdysozoa</taxon>
        <taxon>Arthropoda</taxon>
        <taxon>Hexapoda</taxon>
        <taxon>Insecta</taxon>
        <taxon>Pterygota</taxon>
        <taxon>Neoptera</taxon>
        <taxon>Endopterygota</taxon>
        <taxon>Coleoptera</taxon>
        <taxon>Polyphaga</taxon>
        <taxon>Cucujiformia</taxon>
        <taxon>Chrysomeloidea</taxon>
        <taxon>Cerambycidae</taxon>
        <taxon>Cerambycinae</taxon>
        <taxon>Callichromatini</taxon>
        <taxon>Aromia</taxon>
    </lineage>
</organism>
<dbReference type="CDD" id="cd00190">
    <property type="entry name" value="Tryp_SPc"/>
    <property type="match status" value="1"/>
</dbReference>
<evidence type="ECO:0000259" key="6">
    <source>
        <dbReference type="PROSITE" id="PS50240"/>
    </source>
</evidence>
<evidence type="ECO:0000313" key="7">
    <source>
        <dbReference type="EMBL" id="KAJ8961843.1"/>
    </source>
</evidence>
<gene>
    <name evidence="7" type="ORF">NQ318_021460</name>
</gene>
<keyword evidence="3" id="KW-0325">Glycoprotein</keyword>
<dbReference type="InterPro" id="IPR051487">
    <property type="entry name" value="Ser/Thr_Proteases_Immune/Dev"/>
</dbReference>
<dbReference type="InterPro" id="IPR018114">
    <property type="entry name" value="TRYPSIN_HIS"/>
</dbReference>
<keyword evidence="1" id="KW-0732">Signal</keyword>
<dbReference type="Pfam" id="PF00089">
    <property type="entry name" value="Trypsin"/>
    <property type="match status" value="1"/>
</dbReference>
<evidence type="ECO:0000256" key="2">
    <source>
        <dbReference type="ARBA" id="ARBA00023157"/>
    </source>
</evidence>
<comment type="similarity">
    <text evidence="4">Belongs to the peptidase S1 family. CLIP subfamily.</text>
</comment>
<name>A0AAV8ZCA3_9CUCU</name>
<dbReference type="PRINTS" id="PR00722">
    <property type="entry name" value="CHYMOTRYPSIN"/>
</dbReference>
<dbReference type="Proteomes" id="UP001162162">
    <property type="component" value="Unassembled WGS sequence"/>
</dbReference>
<evidence type="ECO:0000256" key="1">
    <source>
        <dbReference type="ARBA" id="ARBA00022729"/>
    </source>
</evidence>
<dbReference type="SUPFAM" id="SSF50494">
    <property type="entry name" value="Trypsin-like serine proteases"/>
    <property type="match status" value="1"/>
</dbReference>
<dbReference type="PROSITE" id="PS00135">
    <property type="entry name" value="TRYPSIN_SER"/>
    <property type="match status" value="1"/>
</dbReference>
<dbReference type="SMART" id="SM00020">
    <property type="entry name" value="Tryp_SPc"/>
    <property type="match status" value="1"/>
</dbReference>
<evidence type="ECO:0000256" key="4">
    <source>
        <dbReference type="ARBA" id="ARBA00024195"/>
    </source>
</evidence>
<dbReference type="InterPro" id="IPR009003">
    <property type="entry name" value="Peptidase_S1_PA"/>
</dbReference>
<keyword evidence="5" id="KW-0378">Hydrolase</keyword>
<accession>A0AAV8ZCA3</accession>
<dbReference type="GO" id="GO:0004252">
    <property type="term" value="F:serine-type endopeptidase activity"/>
    <property type="evidence" value="ECO:0007669"/>
    <property type="project" value="InterPro"/>
</dbReference>
<sequence>MILSWSTENPHWMMEANTQYPEKVNVWAGIINSQIIGPYFFDGTLTGARYLDFLQNFLALLGSKSGSTEEWWCGGSLISERYILTAAHCLIHLEFGVVKHVRLGMMNLSDTNHMQEIVVSDVIPHPQYTRQSYHDIGLLRLERDVELNTYVRPACLQTQKHIPTTRAIVSGWGKLKFLGKPSKDLLKVVLDFFSAEKCNATYTGSIKTPGSVLKTGIVEDLMICAGSHKMEEDTCQGDSGGPLQGYHEETDDTKCMYDIIGITSAGKHCGLVANRPGIYTRVSAYIKWIEDTVWP</sequence>
<dbReference type="InterPro" id="IPR033116">
    <property type="entry name" value="TRYPSIN_SER"/>
</dbReference>
<dbReference type="FunFam" id="2.40.10.10:FF:000028">
    <property type="entry name" value="Serine protease easter"/>
    <property type="match status" value="1"/>
</dbReference>
<evidence type="ECO:0000256" key="3">
    <source>
        <dbReference type="ARBA" id="ARBA00023180"/>
    </source>
</evidence>
<dbReference type="Gene3D" id="3.30.420.10">
    <property type="entry name" value="Ribonuclease H-like superfamily/Ribonuclease H"/>
    <property type="match status" value="1"/>
</dbReference>
<dbReference type="GO" id="GO:0006508">
    <property type="term" value="P:proteolysis"/>
    <property type="evidence" value="ECO:0007669"/>
    <property type="project" value="UniProtKB-KW"/>
</dbReference>
<dbReference type="GO" id="GO:0003676">
    <property type="term" value="F:nucleic acid binding"/>
    <property type="evidence" value="ECO:0007669"/>
    <property type="project" value="InterPro"/>
</dbReference>